<accession>A0AAN6MQC7</accession>
<proteinExistence type="inferred from homology"/>
<evidence type="ECO:0000256" key="6">
    <source>
        <dbReference type="ARBA" id="ARBA00023159"/>
    </source>
</evidence>
<evidence type="ECO:0000256" key="3">
    <source>
        <dbReference type="ARBA" id="ARBA00011837"/>
    </source>
</evidence>
<comment type="caution">
    <text evidence="11">The sequence shown here is derived from an EMBL/GenBank/DDBJ whole genome shotgun (WGS) entry which is preliminary data.</text>
</comment>
<keyword evidence="5 10" id="KW-0805">Transcription regulation</keyword>
<dbReference type="GO" id="GO:0016592">
    <property type="term" value="C:mediator complex"/>
    <property type="evidence" value="ECO:0007669"/>
    <property type="project" value="InterPro"/>
</dbReference>
<evidence type="ECO:0000313" key="11">
    <source>
        <dbReference type="EMBL" id="KAK3905170.1"/>
    </source>
</evidence>
<comment type="subcellular location">
    <subcellularLocation>
        <location evidence="1 10">Nucleus</location>
    </subcellularLocation>
</comment>
<evidence type="ECO:0000256" key="1">
    <source>
        <dbReference type="ARBA" id="ARBA00004123"/>
    </source>
</evidence>
<dbReference type="InterPro" id="IPR044888">
    <property type="entry name" value="Mediatior_Med7_sf"/>
</dbReference>
<keyword evidence="8 10" id="KW-0539">Nucleus</keyword>
<dbReference type="Proteomes" id="UP001303889">
    <property type="component" value="Unassembled WGS sequence"/>
</dbReference>
<dbReference type="GO" id="GO:0070847">
    <property type="term" value="C:core mediator complex"/>
    <property type="evidence" value="ECO:0007669"/>
    <property type="project" value="TreeGrafter"/>
</dbReference>
<organism evidence="11 12">
    <name type="scientific">Staphylotrichum tortipilum</name>
    <dbReference type="NCBI Taxonomy" id="2831512"/>
    <lineage>
        <taxon>Eukaryota</taxon>
        <taxon>Fungi</taxon>
        <taxon>Dikarya</taxon>
        <taxon>Ascomycota</taxon>
        <taxon>Pezizomycotina</taxon>
        <taxon>Sordariomycetes</taxon>
        <taxon>Sordariomycetidae</taxon>
        <taxon>Sordariales</taxon>
        <taxon>Chaetomiaceae</taxon>
        <taxon>Staphylotrichum</taxon>
    </lineage>
</organism>
<evidence type="ECO:0000256" key="2">
    <source>
        <dbReference type="ARBA" id="ARBA00009994"/>
    </source>
</evidence>
<dbReference type="EMBL" id="MU855369">
    <property type="protein sequence ID" value="KAK3905170.1"/>
    <property type="molecule type" value="Genomic_DNA"/>
</dbReference>
<evidence type="ECO:0000256" key="8">
    <source>
        <dbReference type="ARBA" id="ARBA00023242"/>
    </source>
</evidence>
<name>A0AAN6MQC7_9PEZI</name>
<evidence type="ECO:0000313" key="12">
    <source>
        <dbReference type="Proteomes" id="UP001303889"/>
    </source>
</evidence>
<dbReference type="GO" id="GO:0006357">
    <property type="term" value="P:regulation of transcription by RNA polymerase II"/>
    <property type="evidence" value="ECO:0007669"/>
    <property type="project" value="InterPro"/>
</dbReference>
<dbReference type="GO" id="GO:0003712">
    <property type="term" value="F:transcription coregulator activity"/>
    <property type="evidence" value="ECO:0007669"/>
    <property type="project" value="InterPro"/>
</dbReference>
<evidence type="ECO:0000256" key="7">
    <source>
        <dbReference type="ARBA" id="ARBA00023163"/>
    </source>
</evidence>
<reference evidence="11" key="2">
    <citation type="submission" date="2023-05" db="EMBL/GenBank/DDBJ databases">
        <authorList>
            <consortium name="Lawrence Berkeley National Laboratory"/>
            <person name="Steindorff A."/>
            <person name="Hensen N."/>
            <person name="Bonometti L."/>
            <person name="Westerberg I."/>
            <person name="Brannstrom I.O."/>
            <person name="Guillou S."/>
            <person name="Cros-Aarteil S."/>
            <person name="Calhoun S."/>
            <person name="Haridas S."/>
            <person name="Kuo A."/>
            <person name="Mondo S."/>
            <person name="Pangilinan J."/>
            <person name="Riley R."/>
            <person name="Labutti K."/>
            <person name="Andreopoulos B."/>
            <person name="Lipzen A."/>
            <person name="Chen C."/>
            <person name="Yanf M."/>
            <person name="Daum C."/>
            <person name="Ng V."/>
            <person name="Clum A."/>
            <person name="Ohm R."/>
            <person name="Martin F."/>
            <person name="Silar P."/>
            <person name="Natvig D."/>
            <person name="Lalanne C."/>
            <person name="Gautier V."/>
            <person name="Ament-Velasquez S.L."/>
            <person name="Kruys A."/>
            <person name="Hutchinson M.I."/>
            <person name="Powell A.J."/>
            <person name="Barry K."/>
            <person name="Miller A.N."/>
            <person name="Grigoriev I.V."/>
            <person name="Debuchy R."/>
            <person name="Gladieux P."/>
            <person name="Thoren M.H."/>
            <person name="Johannesson H."/>
        </authorList>
    </citation>
    <scope>NUCLEOTIDE SEQUENCE</scope>
    <source>
        <strain evidence="11">CBS 103.79</strain>
    </source>
</reference>
<dbReference type="InterPro" id="IPR037212">
    <property type="entry name" value="Med7/Med21-like"/>
</dbReference>
<gene>
    <name evidence="11" type="ORF">C8A05DRAFT_31044</name>
</gene>
<comment type="function">
    <text evidence="9">Component of the Mediator complex, a coactivator involved in the regulated transcription of nearly all RNA polymerase II-dependent genes. Mediator functions as a bridge to convey information from gene-specific regulatory proteins to the basal RNA polymerase II transcription machinery. Mediator is recruited to promoters by direct interactions with regulatory proteins and serves as a scaffold for the assembly of a functional preinitiation complex with RNA polymerase II and the general transcription factors.</text>
</comment>
<reference evidence="11" key="1">
    <citation type="journal article" date="2023" name="Mol. Phylogenet. Evol.">
        <title>Genome-scale phylogeny and comparative genomics of the fungal order Sordariales.</title>
        <authorList>
            <person name="Hensen N."/>
            <person name="Bonometti L."/>
            <person name="Westerberg I."/>
            <person name="Brannstrom I.O."/>
            <person name="Guillou S."/>
            <person name="Cros-Aarteil S."/>
            <person name="Calhoun S."/>
            <person name="Haridas S."/>
            <person name="Kuo A."/>
            <person name="Mondo S."/>
            <person name="Pangilinan J."/>
            <person name="Riley R."/>
            <person name="LaButti K."/>
            <person name="Andreopoulos B."/>
            <person name="Lipzen A."/>
            <person name="Chen C."/>
            <person name="Yan M."/>
            <person name="Daum C."/>
            <person name="Ng V."/>
            <person name="Clum A."/>
            <person name="Steindorff A."/>
            <person name="Ohm R.A."/>
            <person name="Martin F."/>
            <person name="Silar P."/>
            <person name="Natvig D.O."/>
            <person name="Lalanne C."/>
            <person name="Gautier V."/>
            <person name="Ament-Velasquez S.L."/>
            <person name="Kruys A."/>
            <person name="Hutchinson M.I."/>
            <person name="Powell A.J."/>
            <person name="Barry K."/>
            <person name="Miller A.N."/>
            <person name="Grigoriev I.V."/>
            <person name="Debuchy R."/>
            <person name="Gladieux P."/>
            <person name="Hiltunen Thoren M."/>
            <person name="Johannesson H."/>
        </authorList>
    </citation>
    <scope>NUCLEOTIDE SEQUENCE</scope>
    <source>
        <strain evidence="11">CBS 103.79</strain>
    </source>
</reference>
<keyword evidence="7 10" id="KW-0804">Transcription</keyword>
<sequence length="248" mass="27966">MDDHDDDPNRVTALWPDPPSFWRDFTPENLAKYDRLKEDYAHQQGLSPNAVTHIPTLPHDLVNLQPPPEPAEGTWRLFSERETLTETLQSLEDAGIQRLGPASEIDRDSKHLDRGFELKKLVKSLMLNYLELVGLMGYNPSHATEKIDDMKTLLLNFHHTLNEYRPHHAREQLIQTMHAHGDHMRAETAGIRSVVDRAKRMIEGFASLQTPEVANVLGEKGLVSGVGDAAGVEGDDAVEWTDLDEELV</sequence>
<dbReference type="PANTHER" id="PTHR21428:SF11">
    <property type="entry name" value="MEDIATOR OF RNA POLYMERASE II TRANSCRIPTION SUBUNIT 7"/>
    <property type="match status" value="1"/>
</dbReference>
<dbReference type="Gene3D" id="6.10.140.1520">
    <property type="match status" value="1"/>
</dbReference>
<dbReference type="Gene3D" id="6.10.140.200">
    <property type="match status" value="1"/>
</dbReference>
<comment type="similarity">
    <text evidence="2 10">Belongs to the Mediator complex subunit 7 family.</text>
</comment>
<comment type="subunit">
    <text evidence="3 10">Component of the Mediator complex.</text>
</comment>
<keyword evidence="6 10" id="KW-0010">Activator</keyword>
<dbReference type="AlphaFoldDB" id="A0AAN6MQC7"/>
<protein>
    <recommendedName>
        <fullName evidence="4 10">Mediator of RNA polymerase II transcription subunit 7</fullName>
    </recommendedName>
</protein>
<evidence type="ECO:0000256" key="4">
    <source>
        <dbReference type="ARBA" id="ARBA00020631"/>
    </source>
</evidence>
<evidence type="ECO:0000256" key="9">
    <source>
        <dbReference type="ARBA" id="ARBA00025687"/>
    </source>
</evidence>
<dbReference type="PANTHER" id="PTHR21428">
    <property type="entry name" value="MEDIATOR OF RNA POLYMERASE II TRANSCRIPTION SUBUNIT 7"/>
    <property type="match status" value="1"/>
</dbReference>
<dbReference type="Pfam" id="PF05983">
    <property type="entry name" value="Med7"/>
    <property type="match status" value="1"/>
</dbReference>
<evidence type="ECO:0000256" key="5">
    <source>
        <dbReference type="ARBA" id="ARBA00023015"/>
    </source>
</evidence>
<evidence type="ECO:0000256" key="10">
    <source>
        <dbReference type="RuleBase" id="RU364060"/>
    </source>
</evidence>
<dbReference type="InterPro" id="IPR009244">
    <property type="entry name" value="Mediatior_Med7"/>
</dbReference>
<dbReference type="SUPFAM" id="SSF140718">
    <property type="entry name" value="Mediator hinge subcomplex-like"/>
    <property type="match status" value="1"/>
</dbReference>
<keyword evidence="12" id="KW-1185">Reference proteome</keyword>